<dbReference type="Pfam" id="PF05037">
    <property type="entry name" value="DUF669"/>
    <property type="match status" value="1"/>
</dbReference>
<reference evidence="2" key="1">
    <citation type="submission" date="2024-06" db="EMBL/GenBank/DDBJ databases">
        <authorList>
            <person name="Peters D.L."/>
        </authorList>
    </citation>
    <scope>NUCLEOTIDE SEQUENCE</scope>
</reference>
<dbReference type="InterPro" id="IPR007731">
    <property type="entry name" value="DUF669"/>
</dbReference>
<feature type="compositionally biased region" description="Low complexity" evidence="1">
    <location>
        <begin position="211"/>
        <end position="285"/>
    </location>
</feature>
<sequence length="293" mass="30967">MAQLNFNAQSVTPDTGIVDPIPAGWVVAQVTESDIKATQSGGARLATTFTVLQPQQYAGRKVFTGFNIKNDNPTAQEIAFKQLSALAHAVGVLQIQDSQQLHGIPLHIRLKVRPAKDGYEASNDITAYRSMSEPQKLVGEGSAVPGVAVPGSAPVMGGAPTMAPQMAPQMAMAQPAPMQQPQVTPAQVAQAQVTQPQVQVQPQVQAQPQVQQQQPQTMVDTSAQQPWAAQGAGQVAQQPMQPPMQAQQQPQQVQAQVQPQAQPQVQAQPQQAAVAQDPAAVAGAATPPWHNPQ</sequence>
<reference evidence="2" key="2">
    <citation type="submission" date="2024-08" db="EMBL/GenBank/DDBJ databases">
        <title>Characterization of Pseudomonas aeruginosa phages for therapeutic use.</title>
        <authorList>
            <person name="Nour El-Din H."/>
        </authorList>
    </citation>
    <scope>NUCLEOTIDE SEQUENCE</scope>
</reference>
<evidence type="ECO:0000256" key="1">
    <source>
        <dbReference type="SAM" id="MobiDB-lite"/>
    </source>
</evidence>
<name>A0AB39AHZ5_9VIRU</name>
<proteinExistence type="predicted"/>
<organism evidence="2">
    <name type="scientific">Pseudomonas phage vB_PaeS_HTN2</name>
    <dbReference type="NCBI Taxonomy" id="3236647"/>
    <lineage>
        <taxon>Viruses</taxon>
    </lineage>
</organism>
<dbReference type="EMBL" id="PP916319">
    <property type="protein sequence ID" value="XDG30378.1"/>
    <property type="molecule type" value="Genomic_DNA"/>
</dbReference>
<evidence type="ECO:0008006" key="3">
    <source>
        <dbReference type="Google" id="ProtNLM"/>
    </source>
</evidence>
<evidence type="ECO:0000313" key="2">
    <source>
        <dbReference type="EMBL" id="XDG30378.1"/>
    </source>
</evidence>
<accession>A0AB39AHZ5</accession>
<protein>
    <recommendedName>
        <fullName evidence="3">DUF669 domain-containing protein</fullName>
    </recommendedName>
</protein>
<gene>
    <name evidence="2" type="ORF">ABMZ61_57</name>
</gene>
<feature type="region of interest" description="Disordered" evidence="1">
    <location>
        <begin position="211"/>
        <end position="293"/>
    </location>
</feature>